<dbReference type="Pfam" id="PF14322">
    <property type="entry name" value="SusD-like_3"/>
    <property type="match status" value="1"/>
</dbReference>
<comment type="similarity">
    <text evidence="2">Belongs to the SusD family.</text>
</comment>
<evidence type="ECO:0000313" key="9">
    <source>
        <dbReference type="Proteomes" id="UP000192678"/>
    </source>
</evidence>
<evidence type="ECO:0000313" key="8">
    <source>
        <dbReference type="EMBL" id="SMC60943.1"/>
    </source>
</evidence>
<dbReference type="OrthoDB" id="621570at2"/>
<evidence type="ECO:0000259" key="6">
    <source>
        <dbReference type="Pfam" id="PF07980"/>
    </source>
</evidence>
<evidence type="ECO:0000259" key="7">
    <source>
        <dbReference type="Pfam" id="PF14322"/>
    </source>
</evidence>
<dbReference type="PROSITE" id="PS51257">
    <property type="entry name" value="PROKAR_LIPOPROTEIN"/>
    <property type="match status" value="1"/>
</dbReference>
<name>A0A1W2AJY3_9SPHI</name>
<dbReference type="InterPro" id="IPR011990">
    <property type="entry name" value="TPR-like_helical_dom_sf"/>
</dbReference>
<evidence type="ECO:0000256" key="4">
    <source>
        <dbReference type="ARBA" id="ARBA00023136"/>
    </source>
</evidence>
<gene>
    <name evidence="8" type="ORF">SAMN04488101_101681</name>
</gene>
<dbReference type="Pfam" id="PF07980">
    <property type="entry name" value="SusD_RagB"/>
    <property type="match status" value="1"/>
</dbReference>
<dbReference type="SUPFAM" id="SSF48452">
    <property type="entry name" value="TPR-like"/>
    <property type="match status" value="1"/>
</dbReference>
<keyword evidence="4" id="KW-0472">Membrane</keyword>
<dbReference type="EMBL" id="FWYB01000001">
    <property type="protein sequence ID" value="SMC60943.1"/>
    <property type="molecule type" value="Genomic_DNA"/>
</dbReference>
<dbReference type="STRING" id="475255.SAMN04488101_101681"/>
<protein>
    <submittedName>
        <fullName evidence="8">SusD family protein</fullName>
    </submittedName>
</protein>
<dbReference type="RefSeq" id="WP_084287239.1">
    <property type="nucleotide sequence ID" value="NZ_FWYB01000001.1"/>
</dbReference>
<evidence type="ECO:0000256" key="1">
    <source>
        <dbReference type="ARBA" id="ARBA00004442"/>
    </source>
</evidence>
<dbReference type="CDD" id="cd08977">
    <property type="entry name" value="SusD"/>
    <property type="match status" value="1"/>
</dbReference>
<accession>A0A1W2AJY3</accession>
<evidence type="ECO:0000256" key="3">
    <source>
        <dbReference type="ARBA" id="ARBA00022729"/>
    </source>
</evidence>
<organism evidence="8 9">
    <name type="scientific">Pedobacter nyackensis</name>
    <dbReference type="NCBI Taxonomy" id="475255"/>
    <lineage>
        <taxon>Bacteria</taxon>
        <taxon>Pseudomonadati</taxon>
        <taxon>Bacteroidota</taxon>
        <taxon>Sphingobacteriia</taxon>
        <taxon>Sphingobacteriales</taxon>
        <taxon>Sphingobacteriaceae</taxon>
        <taxon>Pedobacter</taxon>
    </lineage>
</organism>
<dbReference type="InterPro" id="IPR033985">
    <property type="entry name" value="SusD-like_N"/>
</dbReference>
<dbReference type="GO" id="GO:0009279">
    <property type="term" value="C:cell outer membrane"/>
    <property type="evidence" value="ECO:0007669"/>
    <property type="project" value="UniProtKB-SubCell"/>
</dbReference>
<keyword evidence="9" id="KW-1185">Reference proteome</keyword>
<proteinExistence type="inferred from homology"/>
<evidence type="ECO:0000256" key="5">
    <source>
        <dbReference type="ARBA" id="ARBA00023237"/>
    </source>
</evidence>
<reference evidence="8 9" key="1">
    <citation type="submission" date="2017-04" db="EMBL/GenBank/DDBJ databases">
        <authorList>
            <person name="Afonso C.L."/>
            <person name="Miller P.J."/>
            <person name="Scott M.A."/>
            <person name="Spackman E."/>
            <person name="Goraichik I."/>
            <person name="Dimitrov K.M."/>
            <person name="Suarez D.L."/>
            <person name="Swayne D.E."/>
        </authorList>
    </citation>
    <scope>NUCLEOTIDE SEQUENCE [LARGE SCALE GENOMIC DNA]</scope>
    <source>
        <strain evidence="8 9">DSM 19625</strain>
    </source>
</reference>
<sequence>MKNKSNILSISKQVNKFCSIAIFGLLITLSSCDDFVEVPLPNSQLTGTTVFESELTANAAMAQVYIQLRDGGILTGLATGSSVNLGLYADELQDYTTSTISLPIYNNALTADNATVSTLWKSSYSQIYNVNSIINGVENSTNLSTPVKNQLKGESLFVRALVHFYLMQMYGKIPYITGTNYEVNRQVPRLPETEVYDAIETDLVEAKGLLTDAYLSPDKARPNKMAVHALLSRVYLYRNKNLEAINEATTIINSPLYVWENDLNKVFQRNSTTTIWQFASATPVKNTNEGSIFIFVSGPPPLCALRSDFINAFETGDQRKVKWTKAVTNGANTWYHPLKYKLRIATTSSQEYSVILRLAEQYLIRAEARAKQGDLIGAKEDVDLIRNTAGLTNTTAITATEIVEEIQKQRRFELFTEYGHRFLDLKRRGTINSVLSLAKPGWNNSDVVWPIPDSELIVNPNLLPQNTGYQ</sequence>
<feature type="domain" description="SusD-like N-terminal" evidence="7">
    <location>
        <begin position="97"/>
        <end position="236"/>
    </location>
</feature>
<evidence type="ECO:0000256" key="2">
    <source>
        <dbReference type="ARBA" id="ARBA00006275"/>
    </source>
</evidence>
<dbReference type="InterPro" id="IPR012944">
    <property type="entry name" value="SusD_RagB_dom"/>
</dbReference>
<keyword evidence="3" id="KW-0732">Signal</keyword>
<comment type="subcellular location">
    <subcellularLocation>
        <location evidence="1">Cell outer membrane</location>
    </subcellularLocation>
</comment>
<dbReference type="AlphaFoldDB" id="A0A1W2AJY3"/>
<feature type="domain" description="RagB/SusD" evidence="6">
    <location>
        <begin position="325"/>
        <end position="469"/>
    </location>
</feature>
<dbReference type="Proteomes" id="UP000192678">
    <property type="component" value="Unassembled WGS sequence"/>
</dbReference>
<keyword evidence="5" id="KW-0998">Cell outer membrane</keyword>
<dbReference type="Gene3D" id="1.25.40.390">
    <property type="match status" value="1"/>
</dbReference>